<feature type="chain" id="PRO_5025600641" evidence="1">
    <location>
        <begin position="20"/>
        <end position="308"/>
    </location>
</feature>
<comment type="caution">
    <text evidence="3">The sequence shown here is derived from an EMBL/GenBank/DDBJ whole genome shotgun (WGS) entry which is preliminary data.</text>
</comment>
<accession>A0A6B3LW90</accession>
<dbReference type="InterPro" id="IPR045175">
    <property type="entry name" value="M28_fam"/>
</dbReference>
<gene>
    <name evidence="3" type="ORF">GXP69_16110</name>
</gene>
<name>A0A6B3LW90_9BACT</name>
<dbReference type="PANTHER" id="PTHR12147:SF26">
    <property type="entry name" value="PEPTIDASE M28 DOMAIN-CONTAINING PROTEIN"/>
    <property type="match status" value="1"/>
</dbReference>
<evidence type="ECO:0000256" key="1">
    <source>
        <dbReference type="SAM" id="SignalP"/>
    </source>
</evidence>
<dbReference type="InterPro" id="IPR007484">
    <property type="entry name" value="Peptidase_M28"/>
</dbReference>
<dbReference type="SUPFAM" id="SSF53187">
    <property type="entry name" value="Zn-dependent exopeptidases"/>
    <property type="match status" value="1"/>
</dbReference>
<organism evidence="3 4">
    <name type="scientific">Pontibacter burrus</name>
    <dbReference type="NCBI Taxonomy" id="2704466"/>
    <lineage>
        <taxon>Bacteria</taxon>
        <taxon>Pseudomonadati</taxon>
        <taxon>Bacteroidota</taxon>
        <taxon>Cytophagia</taxon>
        <taxon>Cytophagales</taxon>
        <taxon>Hymenobacteraceae</taxon>
        <taxon>Pontibacter</taxon>
    </lineage>
</organism>
<evidence type="ECO:0000313" key="3">
    <source>
        <dbReference type="EMBL" id="NEM99225.1"/>
    </source>
</evidence>
<dbReference type="EMBL" id="JAAGWD010000008">
    <property type="protein sequence ID" value="NEM99225.1"/>
    <property type="molecule type" value="Genomic_DNA"/>
</dbReference>
<dbReference type="Proteomes" id="UP000474777">
    <property type="component" value="Unassembled WGS sequence"/>
</dbReference>
<keyword evidence="1" id="KW-0732">Signal</keyword>
<feature type="signal peptide" evidence="1">
    <location>
        <begin position="1"/>
        <end position="19"/>
    </location>
</feature>
<dbReference type="PANTHER" id="PTHR12147">
    <property type="entry name" value="METALLOPEPTIDASE M28 FAMILY MEMBER"/>
    <property type="match status" value="1"/>
</dbReference>
<evidence type="ECO:0000259" key="2">
    <source>
        <dbReference type="Pfam" id="PF04389"/>
    </source>
</evidence>
<feature type="domain" description="Peptidase M28" evidence="2">
    <location>
        <begin position="93"/>
        <end position="290"/>
    </location>
</feature>
<evidence type="ECO:0000313" key="4">
    <source>
        <dbReference type="Proteomes" id="UP000474777"/>
    </source>
</evidence>
<reference evidence="3 4" key="1">
    <citation type="submission" date="2020-02" db="EMBL/GenBank/DDBJ databases">
        <authorList>
            <person name="Kim M.K."/>
        </authorList>
    </citation>
    <scope>NUCLEOTIDE SEQUENCE [LARGE SCALE GENOMIC DNA]</scope>
    <source>
        <strain evidence="3 4">BT327</strain>
    </source>
</reference>
<dbReference type="GO" id="GO:0008235">
    <property type="term" value="F:metalloexopeptidase activity"/>
    <property type="evidence" value="ECO:0007669"/>
    <property type="project" value="InterPro"/>
</dbReference>
<dbReference type="RefSeq" id="WP_163916214.1">
    <property type="nucleotide sequence ID" value="NZ_JAAGWD010000008.1"/>
</dbReference>
<protein>
    <submittedName>
        <fullName evidence="3">M28 family peptidase</fullName>
    </submittedName>
</protein>
<keyword evidence="4" id="KW-1185">Reference proteome</keyword>
<dbReference type="Pfam" id="PF04389">
    <property type="entry name" value="Peptidase_M28"/>
    <property type="match status" value="1"/>
</dbReference>
<sequence length="308" mass="34206">MLKKLIIGALLALPLTGLAQQTMLESGQLLKDVRVLAADSMAGRRVGTEGSQMAQHYIIGRFQQIGLKTYGNTYKHPFTFKGRSSNEQQQGVNLLGYIPGKSDKVIVITAHYDHEGIRRGEILNGADDNASGVGALLAIATYFKQNPPKHTLLFLAPDAEEQGLQGANAFLNNPPIPLDKIILNVNMDMLGVNDKGELYASGIYHNPQLKTLADQVKPRPNARLLLGHDKPQEGPNDWTRQSDHYQFHKRGIPFLYFGVEDHPHYHKPTDDFERINQQFYPDAAALVLDFILLADKHAGKLPSRASKK</sequence>
<proteinExistence type="predicted"/>
<dbReference type="AlphaFoldDB" id="A0A6B3LW90"/>
<dbReference type="Gene3D" id="3.40.630.10">
    <property type="entry name" value="Zn peptidases"/>
    <property type="match status" value="1"/>
</dbReference>
<dbReference type="GO" id="GO:0006508">
    <property type="term" value="P:proteolysis"/>
    <property type="evidence" value="ECO:0007669"/>
    <property type="project" value="InterPro"/>
</dbReference>